<accession>A0A0C4JX23</accession>
<keyword evidence="1" id="KW-1133">Transmembrane helix</keyword>
<dbReference type="AlphaFoldDB" id="A0A0C4JX23"/>
<proteinExistence type="predicted"/>
<keyword evidence="1" id="KW-0812">Transmembrane</keyword>
<name>A0A0C4JX23_9BILA</name>
<reference evidence="2" key="1">
    <citation type="journal article" date="2014" name="Shui Sheng Sheng Wu Hsueh Bao">
        <title>The cloning of the mitochondrial genome of Hebesoma violentum (Acanthocephala) and the phylogenetic analysis of Acanthocephalans.</title>
        <authorList>
            <person name="Pan T."/>
            <person name="Nie P."/>
        </authorList>
    </citation>
    <scope>NUCLEOTIDE SEQUENCE</scope>
</reference>
<geneLocation type="mitochondrion" evidence="2"/>
<keyword evidence="2" id="KW-0496">Mitochondrion</keyword>
<feature type="transmembrane region" description="Helical" evidence="1">
    <location>
        <begin position="57"/>
        <end position="77"/>
    </location>
</feature>
<dbReference type="EMBL" id="KC415004">
    <property type="protein sequence ID" value="AHB82303.1"/>
    <property type="molecule type" value="Genomic_DNA"/>
</dbReference>
<gene>
    <name evidence="2" type="primary">ND6</name>
</gene>
<keyword evidence="1" id="KW-0472">Membrane</keyword>
<feature type="transmembrane region" description="Helical" evidence="1">
    <location>
        <begin position="16"/>
        <end position="45"/>
    </location>
</feature>
<evidence type="ECO:0000313" key="2">
    <source>
        <dbReference type="EMBL" id="AHB82303.1"/>
    </source>
</evidence>
<protein>
    <submittedName>
        <fullName evidence="2">NADH dehydrogenase subunit 6</fullName>
    </submittedName>
</protein>
<organism evidence="2">
    <name type="scientific">Hebesoma violentum</name>
    <dbReference type="NCBI Taxonomy" id="1410563"/>
    <lineage>
        <taxon>Eukaryota</taxon>
        <taxon>Metazoa</taxon>
        <taxon>Spiralia</taxon>
        <taxon>Lophotrochozoa</taxon>
        <taxon>Acanthocephala</taxon>
        <taxon>Eoacanthocephala</taxon>
        <taxon>Neoechinorhynchida</taxon>
        <taxon>Neoechinorhynchidae</taxon>
        <taxon>Hebesoma</taxon>
    </lineage>
</organism>
<feature type="transmembrane region" description="Helical" evidence="1">
    <location>
        <begin position="126"/>
        <end position="144"/>
    </location>
</feature>
<feature type="transmembrane region" description="Helical" evidence="1">
    <location>
        <begin position="83"/>
        <end position="105"/>
    </location>
</feature>
<evidence type="ECO:0000256" key="1">
    <source>
        <dbReference type="SAM" id="Phobius"/>
    </source>
</evidence>
<sequence length="154" mass="16251">MVLDLESGEFGVMSKVLVVLACSLCWWGGGLRALAVMFCSVIWIVVSTLNMLSMEGVLLLTMIYISGVGVVFTYLASVDMWTAWGLSTVGLLVVGLGACIVELGGSVDVASLGCWTESGFSIESSLVLGCWVVCLAFLLTSWVFSEGGASVRMS</sequence>